<reference evidence="6 7" key="1">
    <citation type="submission" date="2013-06" db="EMBL/GenBank/DDBJ databases">
        <title>The Genome Sequence of Acinetobacter rudis CIP 110305.</title>
        <authorList>
            <consortium name="The Broad Institute Genome Sequencing Platform"/>
            <consortium name="The Broad Institute Genome Sequencing Center for Infectious Disease"/>
            <person name="Cerqueira G."/>
            <person name="Feldgarden M."/>
            <person name="Courvalin P."/>
            <person name="Perichon B."/>
            <person name="Grillot-Courvalin C."/>
            <person name="Clermont D."/>
            <person name="Rocha E."/>
            <person name="Yoon E.-J."/>
            <person name="Nemec A."/>
            <person name="Young S.K."/>
            <person name="Zeng Q."/>
            <person name="Gargeya S."/>
            <person name="Fitzgerald M."/>
            <person name="Abouelleil A."/>
            <person name="Alvarado L."/>
            <person name="Berlin A.M."/>
            <person name="Chapman S.B."/>
            <person name="Dewar J."/>
            <person name="Goldberg J."/>
            <person name="Griggs A."/>
            <person name="Gujja S."/>
            <person name="Hansen M."/>
            <person name="Howarth C."/>
            <person name="Imamovic A."/>
            <person name="Larimer J."/>
            <person name="McCowan C."/>
            <person name="Murphy C."/>
            <person name="Pearson M."/>
            <person name="Priest M."/>
            <person name="Roberts A."/>
            <person name="Saif S."/>
            <person name="Shea T."/>
            <person name="Sykes S."/>
            <person name="Wortman J."/>
            <person name="Nusbaum C."/>
            <person name="Birren B."/>
        </authorList>
    </citation>
    <scope>NUCLEOTIDE SEQUENCE [LARGE SCALE GENOMIC DNA]</scope>
    <source>
        <strain evidence="6 7">CIP 110305</strain>
    </source>
</reference>
<name>S3P9S1_9GAMM</name>
<dbReference type="RefSeq" id="WP_016655678.1">
    <property type="nucleotide sequence ID" value="NZ_KE340352.1"/>
</dbReference>
<protein>
    <recommendedName>
        <fullName evidence="5">Carrier domain-containing protein</fullName>
    </recommendedName>
</protein>
<dbReference type="PROSITE" id="PS50075">
    <property type="entry name" value="CARRIER"/>
    <property type="match status" value="1"/>
</dbReference>
<feature type="region of interest" description="Disordered" evidence="4">
    <location>
        <begin position="491"/>
        <end position="519"/>
    </location>
</feature>
<dbReference type="InterPro" id="IPR036736">
    <property type="entry name" value="ACP-like_sf"/>
</dbReference>
<dbReference type="InterPro" id="IPR001242">
    <property type="entry name" value="Condensation_dom"/>
</dbReference>
<dbReference type="Pfam" id="PF00668">
    <property type="entry name" value="Condensation"/>
    <property type="match status" value="2"/>
</dbReference>
<keyword evidence="7" id="KW-1185">Reference proteome</keyword>
<dbReference type="InterPro" id="IPR006162">
    <property type="entry name" value="Ppantetheine_attach_site"/>
</dbReference>
<evidence type="ECO:0000256" key="4">
    <source>
        <dbReference type="SAM" id="MobiDB-lite"/>
    </source>
</evidence>
<evidence type="ECO:0000256" key="2">
    <source>
        <dbReference type="ARBA" id="ARBA00022450"/>
    </source>
</evidence>
<dbReference type="HOGENOM" id="CLU_000022_52_2_6"/>
<dbReference type="Gene3D" id="3.30.559.10">
    <property type="entry name" value="Chloramphenicol acetyltransferase-like domain"/>
    <property type="match status" value="2"/>
</dbReference>
<dbReference type="SMART" id="SM00823">
    <property type="entry name" value="PKS_PP"/>
    <property type="match status" value="1"/>
</dbReference>
<dbReference type="SUPFAM" id="SSF52777">
    <property type="entry name" value="CoA-dependent acyltransferases"/>
    <property type="match status" value="4"/>
</dbReference>
<comment type="cofactor">
    <cofactor evidence="1">
        <name>pantetheine 4'-phosphate</name>
        <dbReference type="ChEBI" id="CHEBI:47942"/>
    </cofactor>
</comment>
<evidence type="ECO:0000259" key="5">
    <source>
        <dbReference type="PROSITE" id="PS50075"/>
    </source>
</evidence>
<sequence length="1077" mass="121903">MNTQHTVMSDELFRLFERKLNDVGLVDIASSSSSEAQALPDSNAQPEQHQALSFAEERAWMMHQHDPLASSGPFVLALRLKGKIDLSRLSKAIEKLYIGTSNLNLRYDLDQEGVLRKYHADQSVTGVDLQLVRSEQEAIQALLAWIEKPIDLKQDAAIQFRLFAMQNDDVILGILGHHILLDDTAWQPIFTQLTTNYQQPDAIVNRPSATTIAARTYQNRVVNTATALKYWKNQFPAGLNTLQWPALFLASSLENTITHHGHAALFRYEQKAVRCSSVMPIQALTQLSEWAQSSLFHTIVASFGHFLTHLLDKQSIDLFVPIVEQYDASSLAQIQSSSNVLPIRITRPGGADESSHVTDAVKDSMVQVRNQILQGMSNNLSIEQILSAIKTKRHAIPNVLVTQFIDSSQYLNLEGVQTSTLVIPPIHSDYDLTLAFQLQQDEIHFELTTGAKLSQQIAGFLLEKWIEFCHQDLRHAVKPFPRFSASLEDEAQSKYEDQSRDSSTLAQDQRTAAQPNVAQSSAHASITHLILEEFKSVLMNPELQADDNFFDFGGHSILATRVIGKLHSQHGVVIKIADFFNAPSASELSQYATQLNAPIDQTTVQEEEEQGGVVALTLLQKAFMGFSDQGRDAMYNIPFAFRLSEEVDEQAFYAAFVDILQRHHALRSIFVQADQGEVFQTVVPMQRLDQHPWFWGSETQGEQSAQQVLAEEARHSFDLMQAFPIRVRFVKDEQGQHILSLLLYHIAMDEWSSGILIRELFQAYVSRVAGQALVWENKPRQFHEYAMAQDDENLQAHLQYWMNSIGRIQKQPPLLAAYATDEVAQSADLNGDVTGAAVEFTFNAAEVEQLYALARQYRSSLFYVVYAAVVLATYYLGAGKKILTGTSVACRQDPLYQDTVGYFTNVVMHYCQFNEQLTIKDLVNQVQNNIFQAQEYADIPFAMVEDNIRAEGEQWTESPYEVYVQLHAQNALTGAFQLNSGHEISFELIEPPRDSAKFGLHFEVYEEPMSEDQRLRVVINYRVNRYNETQIQIIQQVTQRVLQQFIQIDTQSNACMQFDVMELRRQLTSLQLPDLVI</sequence>
<dbReference type="PANTHER" id="PTHR45527">
    <property type="entry name" value="NONRIBOSOMAL PEPTIDE SYNTHETASE"/>
    <property type="match status" value="1"/>
</dbReference>
<evidence type="ECO:0000313" key="6">
    <source>
        <dbReference type="EMBL" id="EPF75601.1"/>
    </source>
</evidence>
<dbReference type="OrthoDB" id="9757559at2"/>
<dbReference type="Gene3D" id="3.30.559.30">
    <property type="entry name" value="Nonribosomal peptide synthetase, condensation domain"/>
    <property type="match status" value="2"/>
</dbReference>
<dbReference type="STRING" id="632955.GCA_000829675_02241"/>
<dbReference type="GO" id="GO:0044550">
    <property type="term" value="P:secondary metabolite biosynthetic process"/>
    <property type="evidence" value="ECO:0007669"/>
    <property type="project" value="TreeGrafter"/>
</dbReference>
<evidence type="ECO:0000313" key="7">
    <source>
        <dbReference type="Proteomes" id="UP000014568"/>
    </source>
</evidence>
<feature type="compositionally biased region" description="Basic and acidic residues" evidence="4">
    <location>
        <begin position="491"/>
        <end position="500"/>
    </location>
</feature>
<keyword evidence="2" id="KW-0596">Phosphopantetheine</keyword>
<dbReference type="EMBL" id="ATGI01000013">
    <property type="protein sequence ID" value="EPF75601.1"/>
    <property type="molecule type" value="Genomic_DNA"/>
</dbReference>
<proteinExistence type="predicted"/>
<dbReference type="Proteomes" id="UP000014568">
    <property type="component" value="Unassembled WGS sequence"/>
</dbReference>
<dbReference type="SUPFAM" id="SSF47336">
    <property type="entry name" value="ACP-like"/>
    <property type="match status" value="1"/>
</dbReference>
<dbReference type="GO" id="GO:0031177">
    <property type="term" value="F:phosphopantetheine binding"/>
    <property type="evidence" value="ECO:0007669"/>
    <property type="project" value="InterPro"/>
</dbReference>
<dbReference type="InterPro" id="IPR023213">
    <property type="entry name" value="CAT-like_dom_sf"/>
</dbReference>
<dbReference type="Gene3D" id="1.10.1200.10">
    <property type="entry name" value="ACP-like"/>
    <property type="match status" value="1"/>
</dbReference>
<dbReference type="InterPro" id="IPR020806">
    <property type="entry name" value="PKS_PP-bd"/>
</dbReference>
<accession>S3P9S1</accession>
<organism evidence="6 7">
    <name type="scientific">Acinetobacter rudis CIP 110305</name>
    <dbReference type="NCBI Taxonomy" id="421052"/>
    <lineage>
        <taxon>Bacteria</taxon>
        <taxon>Pseudomonadati</taxon>
        <taxon>Pseudomonadota</taxon>
        <taxon>Gammaproteobacteria</taxon>
        <taxon>Moraxellales</taxon>
        <taxon>Moraxellaceae</taxon>
        <taxon>Acinetobacter</taxon>
    </lineage>
</organism>
<dbReference type="PANTHER" id="PTHR45527:SF1">
    <property type="entry name" value="FATTY ACID SYNTHASE"/>
    <property type="match status" value="1"/>
</dbReference>
<dbReference type="PATRIC" id="fig|421052.3.peg.1240"/>
<gene>
    <name evidence="6" type="ORF">F945_01267</name>
</gene>
<feature type="compositionally biased region" description="Polar residues" evidence="4">
    <location>
        <begin position="501"/>
        <end position="519"/>
    </location>
</feature>
<dbReference type="GO" id="GO:0003824">
    <property type="term" value="F:catalytic activity"/>
    <property type="evidence" value="ECO:0007669"/>
    <property type="project" value="InterPro"/>
</dbReference>
<comment type="caution">
    <text evidence="6">The sequence shown here is derived from an EMBL/GenBank/DDBJ whole genome shotgun (WGS) entry which is preliminary data.</text>
</comment>
<dbReference type="AlphaFoldDB" id="S3P9S1"/>
<keyword evidence="3" id="KW-0597">Phosphoprotein</keyword>
<feature type="domain" description="Carrier" evidence="5">
    <location>
        <begin position="521"/>
        <end position="596"/>
    </location>
</feature>
<dbReference type="PROSITE" id="PS00012">
    <property type="entry name" value="PHOSPHOPANTETHEINE"/>
    <property type="match status" value="1"/>
</dbReference>
<evidence type="ECO:0000256" key="3">
    <source>
        <dbReference type="ARBA" id="ARBA00022553"/>
    </source>
</evidence>
<evidence type="ECO:0000256" key="1">
    <source>
        <dbReference type="ARBA" id="ARBA00001957"/>
    </source>
</evidence>
<dbReference type="GO" id="GO:0043041">
    <property type="term" value="P:amino acid activation for nonribosomal peptide biosynthetic process"/>
    <property type="evidence" value="ECO:0007669"/>
    <property type="project" value="TreeGrafter"/>
</dbReference>
<dbReference type="eggNOG" id="COG1020">
    <property type="taxonomic scope" value="Bacteria"/>
</dbReference>
<dbReference type="InterPro" id="IPR009081">
    <property type="entry name" value="PP-bd_ACP"/>
</dbReference>
<dbReference type="Pfam" id="PF00550">
    <property type="entry name" value="PP-binding"/>
    <property type="match status" value="1"/>
</dbReference>
<dbReference type="GO" id="GO:0005829">
    <property type="term" value="C:cytosol"/>
    <property type="evidence" value="ECO:0007669"/>
    <property type="project" value="TreeGrafter"/>
</dbReference>